<keyword evidence="2" id="KW-1185">Reference proteome</keyword>
<comment type="caution">
    <text evidence="1">The sequence shown here is derived from an EMBL/GenBank/DDBJ whole genome shotgun (WGS) entry which is preliminary data.</text>
</comment>
<dbReference type="EMBL" id="JAGFNK010000127">
    <property type="protein sequence ID" value="KAI9507383.1"/>
    <property type="molecule type" value="Genomic_DNA"/>
</dbReference>
<protein>
    <submittedName>
        <fullName evidence="1">Kinesin domain-containing protein</fullName>
    </submittedName>
</protein>
<gene>
    <name evidence="1" type="ORF">F5148DRAFT_1205427</name>
</gene>
<sequence length="2013" mass="224279">MAPSQLSGSSTTSVQVALRIRPMTPQDAINIPARFQRTVIHATSSTSVSIDVTTSAPSTPGAGTTSAPSSPSPVAAAKKQHFSFDQVHGQNSTQHALFTATAQPLITRFLEGFNCTILAYGQTSSGKTYTMTGIDLDADPSDPTDGIGIIPRAVSTIFQRTRALKEERGGVWSYSVKGSFIEIYNEDLIDLLGDDGTGTKREVQIREGKDGSIIWGGLREVHVKNAAEVMNLIRQGTSIRRTNETEMNAQSSRSHAIFSLTLVQRKYRGSGLPQRSSSPLPPNGRSPSRLARPGSILATSSGNRVSSPTFGRPGTPSGVGRTAMLRPASSLGYHDARGSIDDDNGDWVTIISKFHFVDLAGSERLKRTAAVGDRIKEGISINSGLLALGNVISALGDPSRAKSHTASHVPYRDSKLTRLLQDSLGGNAHTLMIACVSPVEWNAAETVNTLKYANRARNIKNRATINEKEEGWDDVEWLQGMVTRLRKELKAIKEGAVLAGEPTLPEISHPTVESTASKRMLANYNELKNNYEELREKYVARNEELTRLRREHGEWHRVSSSGTVAGMSKYEEIVGPVIEEYEKTISAMEAELSLNRTALRLTNDLVEEKEEELNQVVERKTAAELYIEELRSRLAKLTERESSTEAYVHDLEEKMKQYDESSVSSSESLSDLKRELARFKDADLHSAKYILDIEARLAKSDESVLALREHVERLELECERRRDECRVLQERLEGLKKDGQSWRTDLEERERKVRELETKMEEWKEKKKEAGEAWERLGGVASEVQQERKRLEVDLAKIASSGSASVSGTSTPGEPESVLENQLVALQQAHTATLADLSSVTARYRDALREISDLAAQIQEAKIHNPALTDSLERSVDIGPHRRRATGGRVKESSESPLNSASRRHFFRQAASTESLHSRSLSQSVSLSQELSSARSRKTSFSSHGTSSPTQSPHRPNLSISLPSLSISSHERSAASLEKEIMRLQDVLKEREQEIAQLEISLKEKEAVVPPRSSSEEATGSHTVVSVDNPSVCLSPKTMNQFDEIKTVLKQGSGPDGADVMSNPESDESLDRLNELMRAMAQKESFHRETVEALNEELTQLRRQHDELTALSANQTINMSNELGSLRSKHEDNIIRLEEVEQRKVELEKALENAKDDHTRAIEQLHLDHEQVLRIKEEESNELVARLHEEFASSLATLRDQLREACVALENAHKDHAESFGRLKAEHADVLRRRLDEADAVLAKAKEEHQTILGENKANYEEILKQKDDEMGISLAKTEEEYYNGLVRLRTEHATALEQQTAQSKITLERLRQEHAAELRVADLAREGLLSESQSAQADAIKEIQNEHAASLAKKEAAFAEDLEKLSSRHAAALSKVQEETRNELERTQRALIKAQEEFKESSSRSREQFEASLMALKEQQAAILKEVEAGHLRDIASLKVSHQGAIATLIAKAEQDRSELQRQHTEELAGLRSAHERAMGELAASLTDQYDKAIHGALANAEQERSLLLKAHNEESASYQMEREKAVSSALQDLQVKHESELQQALSKVQDESAALARNRREQLAVVQSEHESALDVLNSTLLAERRGHQRELDSARLRAGEHLTAEKERFGKALEELEVKYQEERQSAENNHKRLMQELASHKAVSEEYLLAREQDRDAHEKVVAEQSEIITSLRQDLSGAHSEREELAKEAELLRTQLGVTRSEQADLIRQASNRDPLVDELEKHRSVLAELQHTLQRLKDEKDAIQEEKAKQESVMRDLQAQLARISTTRNPPPSPTSPVRMPPERVLSTYSRVNGLAAKLPPPTPPPSVPPPPAPKVASSLAHQPSTSSATSSAALSPSSSRDSDINSPLTSVRSSTANGHTSTIVADAELAQQFQDRTKQMEEQEAIIRTLNKQLTHCEADLQAHMDIVSNLETSLGDSEKNLRKARMQATELARERDNLNSQVESLRNELAEAKREVALVRRSVVEEKQSLEQRLDEERRAKERVRHQLDARMDELSKRKSKFVCI</sequence>
<name>A0ACC0U6Z7_9AGAM</name>
<organism evidence="1 2">
    <name type="scientific">Russula earlei</name>
    <dbReference type="NCBI Taxonomy" id="71964"/>
    <lineage>
        <taxon>Eukaryota</taxon>
        <taxon>Fungi</taxon>
        <taxon>Dikarya</taxon>
        <taxon>Basidiomycota</taxon>
        <taxon>Agaricomycotina</taxon>
        <taxon>Agaricomycetes</taxon>
        <taxon>Russulales</taxon>
        <taxon>Russulaceae</taxon>
        <taxon>Russula</taxon>
    </lineage>
</organism>
<dbReference type="Proteomes" id="UP001207468">
    <property type="component" value="Unassembled WGS sequence"/>
</dbReference>
<accession>A0ACC0U6Z7</accession>
<reference evidence="1" key="1">
    <citation type="submission" date="2021-03" db="EMBL/GenBank/DDBJ databases">
        <title>Evolutionary priming and transition to the ectomycorrhizal habit in an iconic lineage of mushroom-forming fungi: is preadaptation a requirement?</title>
        <authorList>
            <consortium name="DOE Joint Genome Institute"/>
            <person name="Looney B.P."/>
            <person name="Miyauchi S."/>
            <person name="Morin E."/>
            <person name="Drula E."/>
            <person name="Courty P.E."/>
            <person name="Chicoki N."/>
            <person name="Fauchery L."/>
            <person name="Kohler A."/>
            <person name="Kuo A."/>
            <person name="LaButti K."/>
            <person name="Pangilinan J."/>
            <person name="Lipzen A."/>
            <person name="Riley R."/>
            <person name="Andreopoulos W."/>
            <person name="He G."/>
            <person name="Johnson J."/>
            <person name="Barry K.W."/>
            <person name="Grigoriev I.V."/>
            <person name="Nagy L."/>
            <person name="Hibbett D."/>
            <person name="Henrissat B."/>
            <person name="Matheny P.B."/>
            <person name="Labbe J."/>
            <person name="Martin A.F."/>
        </authorList>
    </citation>
    <scope>NUCLEOTIDE SEQUENCE</scope>
    <source>
        <strain evidence="1">BPL698</strain>
    </source>
</reference>
<evidence type="ECO:0000313" key="1">
    <source>
        <dbReference type="EMBL" id="KAI9507383.1"/>
    </source>
</evidence>
<proteinExistence type="predicted"/>
<evidence type="ECO:0000313" key="2">
    <source>
        <dbReference type="Proteomes" id="UP001207468"/>
    </source>
</evidence>